<reference evidence="1 2" key="1">
    <citation type="submission" date="2016-10" db="EMBL/GenBank/DDBJ databases">
        <authorList>
            <person name="de Groot N.N."/>
        </authorList>
    </citation>
    <scope>NUCLEOTIDE SEQUENCE [LARGE SCALE GENOMIC DNA]</scope>
    <source>
        <strain evidence="1">1</strain>
    </source>
</reference>
<accession>A0A1G5SC86</accession>
<keyword evidence="2" id="KW-1185">Reference proteome</keyword>
<sequence length="26" mass="2808">MGVKLDGPVEIADAQHGVQDAHFLFL</sequence>
<dbReference type="Proteomes" id="UP000198729">
    <property type="component" value="Unassembled WGS sequence"/>
</dbReference>
<organism evidence="1 2">
    <name type="scientific">Nitrosomonas mobilis</name>
    <dbReference type="NCBI Taxonomy" id="51642"/>
    <lineage>
        <taxon>Bacteria</taxon>
        <taxon>Pseudomonadati</taxon>
        <taxon>Pseudomonadota</taxon>
        <taxon>Betaproteobacteria</taxon>
        <taxon>Nitrosomonadales</taxon>
        <taxon>Nitrosomonadaceae</taxon>
        <taxon>Nitrosomonas</taxon>
    </lineage>
</organism>
<dbReference type="AlphaFoldDB" id="A0A1G5SC86"/>
<evidence type="ECO:0000313" key="2">
    <source>
        <dbReference type="Proteomes" id="UP000198729"/>
    </source>
</evidence>
<proteinExistence type="predicted"/>
<name>A0A1G5SC86_9PROT</name>
<dbReference type="EMBL" id="FMWO01000032">
    <property type="protein sequence ID" value="SCZ84804.1"/>
    <property type="molecule type" value="Genomic_DNA"/>
</dbReference>
<protein>
    <submittedName>
        <fullName evidence="1">Uncharacterized protein</fullName>
    </submittedName>
</protein>
<gene>
    <name evidence="1" type="ORF">NSMM_260100</name>
</gene>
<evidence type="ECO:0000313" key="1">
    <source>
        <dbReference type="EMBL" id="SCZ84804.1"/>
    </source>
</evidence>